<dbReference type="InterPro" id="IPR000555">
    <property type="entry name" value="JAMM/MPN+_dom"/>
</dbReference>
<dbReference type="CDD" id="cd08063">
    <property type="entry name" value="MPN_CSN6"/>
    <property type="match status" value="1"/>
</dbReference>
<sequence length="588" mass="66101">TMEVDSLTDSGPVASGSGSICVRLHPLVVLNISEHWTRNKVKENSPAVVVYGALLGKQEGHYVEITNSFELLLDEEPHMAVNADFYGTRESQCKQVYPDLDIVGWYTTGGPITEHDELFNRQVDIAFSNLDSFIQMQELNESLIILKLDPLHSCGEQLPVRIYESVVDNDGRIHFRQVLYTLATDEAERIGVDYVARISMTSTGQTSSMTAEHLLGNYQATQMLYNRLSLIRAYVSAVAAGELPVNRARLREINALTKRLSLLSSATGVGDRPSEIKEHLYRQANDVCLASLLASLTQGLHTFYTSPSLNVYVHVILGVTPDQCSTSRVYLFAKTYGCFPWATLVGTEIQTTAVCFRYIAVATVATDKAGRFKTTEVDNCDLWCKLHWRYQLYDIYIVCFVIPFKGSHFGLSSHKNFVNVCQLTALNTKLSSSSFGSILVLVYKRKISNHGDFEERHKNPWTLMKIPRRCCVRQKAGGMYTHLGLKAGLLRQLREIHTRVTNIDIQMNVDGIQTYNNSRTQPFVIGINCGKNKLNDALQLMSDAVTELTDVLVNGVSGVYHIHTIRLAMDELRRYEEHLRDGPRYAQL</sequence>
<evidence type="ECO:0000256" key="2">
    <source>
        <dbReference type="ARBA" id="ARBA00014871"/>
    </source>
</evidence>
<feature type="domain" description="MPN" evidence="4">
    <location>
        <begin position="22"/>
        <end position="169"/>
    </location>
</feature>
<dbReference type="InterPro" id="IPR037518">
    <property type="entry name" value="MPN"/>
</dbReference>
<dbReference type="InterPro" id="IPR024969">
    <property type="entry name" value="EIF3F/CSN6-like_C"/>
</dbReference>
<evidence type="ECO:0000256" key="3">
    <source>
        <dbReference type="RuleBase" id="RU367006"/>
    </source>
</evidence>
<dbReference type="GO" id="GO:0000338">
    <property type="term" value="P:protein deneddylation"/>
    <property type="evidence" value="ECO:0007669"/>
    <property type="project" value="InterPro"/>
</dbReference>
<dbReference type="Pfam" id="PF13012">
    <property type="entry name" value="MitMem_reg"/>
    <property type="match status" value="1"/>
</dbReference>
<dbReference type="GO" id="GO:0005737">
    <property type="term" value="C:cytoplasm"/>
    <property type="evidence" value="ECO:0007669"/>
    <property type="project" value="UniProtKB-SubCell"/>
</dbReference>
<dbReference type="Pfam" id="PF01398">
    <property type="entry name" value="JAB"/>
    <property type="match status" value="1"/>
</dbReference>
<dbReference type="SMART" id="SM00232">
    <property type="entry name" value="JAB_MPN"/>
    <property type="match status" value="1"/>
</dbReference>
<name>G7YX24_CLOSI</name>
<dbReference type="Gene3D" id="3.40.140.10">
    <property type="entry name" value="Cytidine Deaminase, domain 2"/>
    <property type="match status" value="1"/>
</dbReference>
<evidence type="ECO:0000256" key="1">
    <source>
        <dbReference type="ARBA" id="ARBA00010893"/>
    </source>
</evidence>
<evidence type="ECO:0000313" key="5">
    <source>
        <dbReference type="EMBL" id="GAA57504.1"/>
    </source>
</evidence>
<comment type="subcellular location">
    <subcellularLocation>
        <location evidence="3">Cytoplasm</location>
    </subcellularLocation>
    <subcellularLocation>
        <location evidence="3">Nucleus</location>
    </subcellularLocation>
</comment>
<reference evidence="5" key="1">
    <citation type="journal article" date="2011" name="Genome Biol.">
        <title>The draft genome of the carcinogenic human liver fluke Clonorchis sinensis.</title>
        <authorList>
            <person name="Wang X."/>
            <person name="Chen W."/>
            <person name="Huang Y."/>
            <person name="Sun J."/>
            <person name="Men J."/>
            <person name="Liu H."/>
            <person name="Luo F."/>
            <person name="Guo L."/>
            <person name="Lv X."/>
            <person name="Deng C."/>
            <person name="Zhou C."/>
            <person name="Fan Y."/>
            <person name="Li X."/>
            <person name="Huang L."/>
            <person name="Hu Y."/>
            <person name="Liang C."/>
            <person name="Hu X."/>
            <person name="Xu J."/>
            <person name="Yu X."/>
        </authorList>
    </citation>
    <scope>NUCLEOTIDE SEQUENCE [LARGE SCALE GENOMIC DNA]</scope>
    <source>
        <strain evidence="5">Henan</strain>
    </source>
</reference>
<dbReference type="InterPro" id="IPR033859">
    <property type="entry name" value="MPN_CSN6"/>
</dbReference>
<dbReference type="AlphaFoldDB" id="G7YX24"/>
<accession>G7YX24</accession>
<feature type="non-terminal residue" evidence="5">
    <location>
        <position position="1"/>
    </location>
</feature>
<keyword evidence="3" id="KW-0539">Nucleus</keyword>
<dbReference type="PANTHER" id="PTHR10540">
    <property type="entry name" value="EUKARYOTIC TRANSLATION INITIATION FACTOR 3 SUBUNIT F-RELATED"/>
    <property type="match status" value="1"/>
</dbReference>
<protein>
    <recommendedName>
        <fullName evidence="2 3">COP9 signalosome complex subunit 6</fullName>
    </recommendedName>
</protein>
<dbReference type="EMBL" id="DF144799">
    <property type="protein sequence ID" value="GAA57504.1"/>
    <property type="molecule type" value="Genomic_DNA"/>
</dbReference>
<proteinExistence type="inferred from homology"/>
<dbReference type="PANTHER" id="PTHR10540:SF8">
    <property type="entry name" value="COP9 SIGNALOSOME COMPLEX SUBUNIT 6"/>
    <property type="match status" value="1"/>
</dbReference>
<keyword evidence="6" id="KW-1185">Reference proteome</keyword>
<organism evidence="5 6">
    <name type="scientific">Clonorchis sinensis</name>
    <name type="common">Chinese liver fluke</name>
    <dbReference type="NCBI Taxonomy" id="79923"/>
    <lineage>
        <taxon>Eukaryota</taxon>
        <taxon>Metazoa</taxon>
        <taxon>Spiralia</taxon>
        <taxon>Lophotrochozoa</taxon>
        <taxon>Platyhelminthes</taxon>
        <taxon>Trematoda</taxon>
        <taxon>Digenea</taxon>
        <taxon>Opisthorchiida</taxon>
        <taxon>Opisthorchiata</taxon>
        <taxon>Opisthorchiidae</taxon>
        <taxon>Clonorchis</taxon>
    </lineage>
</organism>
<comment type="similarity">
    <text evidence="1 3">Belongs to the peptidase M67A family. CSN6 subfamily.</text>
</comment>
<evidence type="ECO:0000313" key="6">
    <source>
        <dbReference type="Proteomes" id="UP000008909"/>
    </source>
</evidence>
<keyword evidence="3" id="KW-0736">Signalosome</keyword>
<dbReference type="GO" id="GO:0008180">
    <property type="term" value="C:COP9 signalosome"/>
    <property type="evidence" value="ECO:0007669"/>
    <property type="project" value="UniProtKB-UniRule"/>
</dbReference>
<gene>
    <name evidence="5" type="ORF">CLF_112817</name>
</gene>
<dbReference type="GO" id="GO:0008237">
    <property type="term" value="F:metallopeptidase activity"/>
    <property type="evidence" value="ECO:0007669"/>
    <property type="project" value="InterPro"/>
</dbReference>
<comment type="function">
    <text evidence="3">Component of the COP9 signalosome complex (CSN), a complex involved in various cellular and developmental processes.</text>
</comment>
<reference key="2">
    <citation type="submission" date="2011-10" db="EMBL/GenBank/DDBJ databases">
        <title>The genome and transcriptome sequence of Clonorchis sinensis provide insights into the carcinogenic liver fluke.</title>
        <authorList>
            <person name="Wang X."/>
            <person name="Huang Y."/>
            <person name="Chen W."/>
            <person name="Liu H."/>
            <person name="Guo L."/>
            <person name="Chen Y."/>
            <person name="Luo F."/>
            <person name="Zhou W."/>
            <person name="Sun J."/>
            <person name="Mao Q."/>
            <person name="Liang P."/>
            <person name="Zhou C."/>
            <person name="Tian Y."/>
            <person name="Men J."/>
            <person name="Lv X."/>
            <person name="Huang L."/>
            <person name="Zhou J."/>
            <person name="Hu Y."/>
            <person name="Li R."/>
            <person name="Zhang F."/>
            <person name="Lei H."/>
            <person name="Li X."/>
            <person name="Hu X."/>
            <person name="Liang C."/>
            <person name="Xu J."/>
            <person name="Wu Z."/>
            <person name="Yu X."/>
        </authorList>
    </citation>
    <scope>NUCLEOTIDE SEQUENCE</scope>
    <source>
        <strain>Henan</strain>
    </source>
</reference>
<dbReference type="Proteomes" id="UP000008909">
    <property type="component" value="Unassembled WGS sequence"/>
</dbReference>
<feature type="non-terminal residue" evidence="5">
    <location>
        <position position="588"/>
    </location>
</feature>
<evidence type="ECO:0000259" key="4">
    <source>
        <dbReference type="PROSITE" id="PS50249"/>
    </source>
</evidence>
<keyword evidence="3" id="KW-0963">Cytoplasm</keyword>
<dbReference type="PROSITE" id="PS50249">
    <property type="entry name" value="MPN"/>
    <property type="match status" value="1"/>
</dbReference>